<keyword evidence="9" id="KW-1185">Reference proteome</keyword>
<dbReference type="HAMAP" id="MF_01478">
    <property type="entry name" value="Ribosomal_L12_arch"/>
    <property type="match status" value="1"/>
</dbReference>
<evidence type="ECO:0000256" key="5">
    <source>
        <dbReference type="ARBA" id="ARBA00035301"/>
    </source>
</evidence>
<comment type="function">
    <text evidence="1">Plays an important role in the elongation step of protein synthesis.</text>
</comment>
<dbReference type="CDD" id="cd05833">
    <property type="entry name" value="Ribosomal_P2"/>
    <property type="match status" value="1"/>
</dbReference>
<keyword evidence="4" id="KW-0687">Ribonucleoprotein</keyword>
<dbReference type="AlphaFoldDB" id="A0AAV4Q5R6"/>
<evidence type="ECO:0000256" key="1">
    <source>
        <dbReference type="ARBA" id="ARBA00003362"/>
    </source>
</evidence>
<dbReference type="Proteomes" id="UP001054945">
    <property type="component" value="Unassembled WGS sequence"/>
</dbReference>
<dbReference type="PANTHER" id="PTHR21141:SF5">
    <property type="entry name" value="LARGE RIBOSOMAL SUBUNIT PROTEIN P2"/>
    <property type="match status" value="1"/>
</dbReference>
<comment type="similarity">
    <text evidence="2">Belongs to the eukaryotic ribosomal protein P1/P2 family.</text>
</comment>
<comment type="caution">
    <text evidence="8">The sequence shown here is derived from an EMBL/GenBank/DDBJ whole genome shotgun (WGS) entry which is preliminary data.</text>
</comment>
<evidence type="ECO:0000256" key="4">
    <source>
        <dbReference type="ARBA" id="ARBA00023274"/>
    </source>
</evidence>
<gene>
    <name evidence="8" type="primary">RPLP2</name>
    <name evidence="8" type="ORF">CEXT_485161</name>
</gene>
<proteinExistence type="inferred from homology"/>
<evidence type="ECO:0000256" key="2">
    <source>
        <dbReference type="ARBA" id="ARBA00005436"/>
    </source>
</evidence>
<dbReference type="Pfam" id="PF00428">
    <property type="entry name" value="Ribosomal_60s"/>
    <property type="match status" value="1"/>
</dbReference>
<dbReference type="EMBL" id="BPLR01005702">
    <property type="protein sequence ID" value="GIY04390.1"/>
    <property type="molecule type" value="Genomic_DNA"/>
</dbReference>
<dbReference type="GO" id="GO:0002182">
    <property type="term" value="P:cytoplasmic translational elongation"/>
    <property type="evidence" value="ECO:0007669"/>
    <property type="project" value="InterPro"/>
</dbReference>
<reference evidence="8 9" key="1">
    <citation type="submission" date="2021-06" db="EMBL/GenBank/DDBJ databases">
        <title>Caerostris extrusa draft genome.</title>
        <authorList>
            <person name="Kono N."/>
            <person name="Arakawa K."/>
        </authorList>
    </citation>
    <scope>NUCLEOTIDE SEQUENCE [LARGE SCALE GENOMIC DNA]</scope>
</reference>
<dbReference type="Gene3D" id="1.10.10.1410">
    <property type="match status" value="1"/>
</dbReference>
<dbReference type="InterPro" id="IPR044076">
    <property type="entry name" value="Ribosomal_P2"/>
</dbReference>
<evidence type="ECO:0000256" key="7">
    <source>
        <dbReference type="SAM" id="MobiDB-lite"/>
    </source>
</evidence>
<feature type="region of interest" description="Disordered" evidence="7">
    <location>
        <begin position="131"/>
        <end position="158"/>
    </location>
</feature>
<organism evidence="8 9">
    <name type="scientific">Caerostris extrusa</name>
    <name type="common">Bark spider</name>
    <name type="synonym">Caerostris bankana</name>
    <dbReference type="NCBI Taxonomy" id="172846"/>
    <lineage>
        <taxon>Eukaryota</taxon>
        <taxon>Metazoa</taxon>
        <taxon>Ecdysozoa</taxon>
        <taxon>Arthropoda</taxon>
        <taxon>Chelicerata</taxon>
        <taxon>Arachnida</taxon>
        <taxon>Araneae</taxon>
        <taxon>Araneomorphae</taxon>
        <taxon>Entelegynae</taxon>
        <taxon>Araneoidea</taxon>
        <taxon>Araneidae</taxon>
        <taxon>Caerostris</taxon>
    </lineage>
</organism>
<sequence length="158" mass="17136">MAFKEHRLLRCVRQYLLESHASQLENHCLTSKASSRRNSVRGRRFSQKLLKRRLKKMRYLAAYMLASLGGNKSPSVSDIEKILSSVGIEVDKERCKKVVSELSGKDINEIIQNGKSKLASMPAGGAVAVSAGGAAPAAGGAPATPSKEDKKGSQKRRI</sequence>
<evidence type="ECO:0000313" key="8">
    <source>
        <dbReference type="EMBL" id="GIY04390.1"/>
    </source>
</evidence>
<feature type="compositionally biased region" description="Low complexity" evidence="7">
    <location>
        <begin position="131"/>
        <end position="143"/>
    </location>
</feature>
<dbReference type="InterPro" id="IPR038716">
    <property type="entry name" value="P1/P2_N_sf"/>
</dbReference>
<keyword evidence="3 8" id="KW-0689">Ribosomal protein</keyword>
<dbReference type="InterPro" id="IPR027534">
    <property type="entry name" value="Ribosomal_P1/P2"/>
</dbReference>
<accession>A0AAV4Q5R6</accession>
<evidence type="ECO:0000256" key="3">
    <source>
        <dbReference type="ARBA" id="ARBA00022980"/>
    </source>
</evidence>
<dbReference type="PANTHER" id="PTHR21141">
    <property type="entry name" value="60S ACIDIC RIBOSOMAL PROTEIN FAMILY MEMBER"/>
    <property type="match status" value="1"/>
</dbReference>
<dbReference type="GO" id="GO:0003735">
    <property type="term" value="F:structural constituent of ribosome"/>
    <property type="evidence" value="ECO:0007669"/>
    <property type="project" value="InterPro"/>
</dbReference>
<dbReference type="FunFam" id="1.10.10.1410:FF:000002">
    <property type="entry name" value="60S acidic ribosomal protein P2"/>
    <property type="match status" value="1"/>
</dbReference>
<name>A0AAV4Q5R6_CAEEX</name>
<evidence type="ECO:0000313" key="9">
    <source>
        <dbReference type="Proteomes" id="UP001054945"/>
    </source>
</evidence>
<evidence type="ECO:0000256" key="6">
    <source>
        <dbReference type="ARBA" id="ARBA00035443"/>
    </source>
</evidence>
<dbReference type="GO" id="GO:0022625">
    <property type="term" value="C:cytosolic large ribosomal subunit"/>
    <property type="evidence" value="ECO:0007669"/>
    <property type="project" value="InterPro"/>
</dbReference>
<protein>
    <recommendedName>
        <fullName evidence="5">Large ribosomal subunit protein P2</fullName>
    </recommendedName>
    <alternativeName>
        <fullName evidence="6">60S acidic ribosomal protein P2</fullName>
    </alternativeName>
</protein>